<feature type="compositionally biased region" description="Gly residues" evidence="1">
    <location>
        <begin position="32"/>
        <end position="57"/>
    </location>
</feature>
<dbReference type="Proteomes" id="UP000604046">
    <property type="component" value="Unassembled WGS sequence"/>
</dbReference>
<gene>
    <name evidence="2" type="ORF">SNAT2548_LOCUS7305</name>
</gene>
<accession>A0A812JTP7</accession>
<feature type="compositionally biased region" description="Gly residues" evidence="1">
    <location>
        <begin position="122"/>
        <end position="131"/>
    </location>
</feature>
<reference evidence="2" key="1">
    <citation type="submission" date="2021-02" db="EMBL/GenBank/DDBJ databases">
        <authorList>
            <person name="Dougan E. K."/>
            <person name="Rhodes N."/>
            <person name="Thang M."/>
            <person name="Chan C."/>
        </authorList>
    </citation>
    <scope>NUCLEOTIDE SEQUENCE</scope>
</reference>
<comment type="caution">
    <text evidence="2">The sequence shown here is derived from an EMBL/GenBank/DDBJ whole genome shotgun (WGS) entry which is preliminary data.</text>
</comment>
<organism evidence="2 3">
    <name type="scientific">Symbiodinium natans</name>
    <dbReference type="NCBI Taxonomy" id="878477"/>
    <lineage>
        <taxon>Eukaryota</taxon>
        <taxon>Sar</taxon>
        <taxon>Alveolata</taxon>
        <taxon>Dinophyceae</taxon>
        <taxon>Suessiales</taxon>
        <taxon>Symbiodiniaceae</taxon>
        <taxon>Symbiodinium</taxon>
    </lineage>
</organism>
<feature type="compositionally biased region" description="Polar residues" evidence="1">
    <location>
        <begin position="180"/>
        <end position="191"/>
    </location>
</feature>
<sequence>MATMGSSGPKMGSKGPEMGSKGPEMGSKGPEMGSGGPKMGSGGPKLGGGMVGPGRMAGDGHLSQAAPPSQQGQDSAWNLVRQGIPPQMLPDNQGQGGRNGGGTQRQGSQSAGGQGQAATGQAGSGGDGGQGQAATRQTGSDGHGGQGQAATHQTGSDGHGGQGQAATHQTGSDQHGGQGQAATGDSGQAGTQSAASGVGDGGQQQGHQRRSDQGHAENRARSLPAWSRKPRVPRQNDGELSRTTPQRAQNWEGSAVLGYLTPNVVRMAEQHFDHGAQQVLYLLFRVREEWARDFLRYLKNCPTAEFPKNPSAWLIHSTANVFGGLRQSFDEDAEAALEAVAPVGVNVVNQATEVLTEILTGVGVNLSHLPRLRFLYCFSYEGQTTAIQAHYKNPEQELGGWITSRVNHELPMVENRAV</sequence>
<feature type="non-terminal residue" evidence="2">
    <location>
        <position position="1"/>
    </location>
</feature>
<keyword evidence="3" id="KW-1185">Reference proteome</keyword>
<dbReference type="AlphaFoldDB" id="A0A812JTP7"/>
<feature type="region of interest" description="Disordered" evidence="1">
    <location>
        <begin position="1"/>
        <end position="249"/>
    </location>
</feature>
<evidence type="ECO:0000313" key="3">
    <source>
        <dbReference type="Proteomes" id="UP000604046"/>
    </source>
</evidence>
<feature type="compositionally biased region" description="Polar residues" evidence="1">
    <location>
        <begin position="66"/>
        <end position="76"/>
    </location>
</feature>
<feature type="compositionally biased region" description="Basic and acidic residues" evidence="1">
    <location>
        <begin position="209"/>
        <end position="220"/>
    </location>
</feature>
<evidence type="ECO:0000256" key="1">
    <source>
        <dbReference type="SAM" id="MobiDB-lite"/>
    </source>
</evidence>
<evidence type="ECO:0000313" key="2">
    <source>
        <dbReference type="EMBL" id="CAE7213306.1"/>
    </source>
</evidence>
<feature type="compositionally biased region" description="Low complexity" evidence="1">
    <location>
        <begin position="1"/>
        <end position="16"/>
    </location>
</feature>
<feature type="compositionally biased region" description="Gly residues" evidence="1">
    <location>
        <begin position="94"/>
        <end position="115"/>
    </location>
</feature>
<protein>
    <submittedName>
        <fullName evidence="2">Uncharacterized protein</fullName>
    </submittedName>
</protein>
<proteinExistence type="predicted"/>
<dbReference type="EMBL" id="CAJNDS010000509">
    <property type="protein sequence ID" value="CAE7213306.1"/>
    <property type="molecule type" value="Genomic_DNA"/>
</dbReference>
<name>A0A812JTP7_9DINO</name>